<keyword evidence="7 17" id="KW-0812">Transmembrane</keyword>
<comment type="subcellular location">
    <subcellularLocation>
        <location evidence="1 17">Mitochondrion inner membrane</location>
        <topology evidence="1 17">Multi-pass membrane protein</topology>
    </subcellularLocation>
</comment>
<comment type="catalytic activity">
    <reaction evidence="16 17">
        <text>a ubiquinone + NADH + 5 H(+)(in) = a ubiquinol + NAD(+) + 4 H(+)(out)</text>
        <dbReference type="Rhea" id="RHEA:29091"/>
        <dbReference type="Rhea" id="RHEA-COMP:9565"/>
        <dbReference type="Rhea" id="RHEA-COMP:9566"/>
        <dbReference type="ChEBI" id="CHEBI:15378"/>
        <dbReference type="ChEBI" id="CHEBI:16389"/>
        <dbReference type="ChEBI" id="CHEBI:17976"/>
        <dbReference type="ChEBI" id="CHEBI:57540"/>
        <dbReference type="ChEBI" id="CHEBI:57945"/>
        <dbReference type="EC" id="7.1.1.2"/>
    </reaction>
</comment>
<feature type="transmembrane region" description="Helical" evidence="17">
    <location>
        <begin position="63"/>
        <end position="86"/>
    </location>
</feature>
<evidence type="ECO:0000313" key="19">
    <source>
        <dbReference type="EMBL" id="AII19511.1"/>
    </source>
</evidence>
<accession>A0A0A0QBP3</accession>
<keyword evidence="11 17" id="KW-1133">Transmembrane helix</keyword>
<organism evidence="19">
    <name type="scientific">Mactra chinensis</name>
    <name type="common">Sunray surf clam</name>
    <dbReference type="NCBI Taxonomy" id="339787"/>
    <lineage>
        <taxon>Eukaryota</taxon>
        <taxon>Metazoa</taxon>
        <taxon>Spiralia</taxon>
        <taxon>Lophotrochozoa</taxon>
        <taxon>Mollusca</taxon>
        <taxon>Bivalvia</taxon>
        <taxon>Autobranchia</taxon>
        <taxon>Heteroconchia</taxon>
        <taxon>Euheterodonta</taxon>
        <taxon>Imparidentia</taxon>
        <taxon>Neoheterodontei</taxon>
        <taxon>Venerida</taxon>
        <taxon>Mactroidea</taxon>
        <taxon>Mactridae</taxon>
        <taxon>Mactra</taxon>
    </lineage>
</organism>
<dbReference type="InterPro" id="IPR050175">
    <property type="entry name" value="Complex_I_Subunit_2"/>
</dbReference>
<feature type="transmembrane region" description="Helical" evidence="17">
    <location>
        <begin position="34"/>
        <end position="51"/>
    </location>
</feature>
<dbReference type="GO" id="GO:0008137">
    <property type="term" value="F:NADH dehydrogenase (ubiquinone) activity"/>
    <property type="evidence" value="ECO:0007669"/>
    <property type="project" value="UniProtKB-EC"/>
</dbReference>
<geneLocation type="mitochondrion" evidence="19"/>
<evidence type="ECO:0000256" key="14">
    <source>
        <dbReference type="ARBA" id="ARBA00023128"/>
    </source>
</evidence>
<evidence type="ECO:0000256" key="9">
    <source>
        <dbReference type="ARBA" id="ARBA00022967"/>
    </source>
</evidence>
<dbReference type="AlphaFoldDB" id="A0A0A0QBP3"/>
<dbReference type="GeneID" id="22158117"/>
<dbReference type="Pfam" id="PF00361">
    <property type="entry name" value="Proton_antipo_M"/>
    <property type="match status" value="1"/>
</dbReference>
<evidence type="ECO:0000256" key="3">
    <source>
        <dbReference type="ARBA" id="ARBA00012944"/>
    </source>
</evidence>
<sequence length="341" mass="38421">MVFFILRSYTNLLFLFLTVFGILLAVGGDSMFSVWMGMEVSFLGVLFLMSGDTEEEIESTMKYFIIQVIGSHLFLLSAMSVAGGWWSLEAPYLMAVSLLIKLGVFPFHFWVPPVISQLSYFSLLVLSAIQKFVPLWVFSNMELQGGFLWFVESLLIIKCFVGAVGGLGVLHFRTLLSYSSISHTCFMVVLSLQSFFSCVLYLTIYFLLNLGLVLSLWMMKIFSVSDMQKISGFSSESAAQTISFYGLSLAGMPPFTGFFLKLFFLVVCWNDFPLLCVFFLAFSVISLYYYFFLFSAMGVFSLFGGMSLNLKSFKWSWLFIISVVSNILPGLLIFMFVGVGL</sequence>
<keyword evidence="5" id="KW-0813">Transport</keyword>
<dbReference type="EMBL" id="KJ754823">
    <property type="protein sequence ID" value="AII19511.1"/>
    <property type="molecule type" value="Genomic_DNA"/>
</dbReference>
<evidence type="ECO:0000256" key="16">
    <source>
        <dbReference type="ARBA" id="ARBA00049551"/>
    </source>
</evidence>
<evidence type="ECO:0000256" key="6">
    <source>
        <dbReference type="ARBA" id="ARBA00022660"/>
    </source>
</evidence>
<keyword evidence="14 17" id="KW-0496">Mitochondrion</keyword>
<feature type="transmembrane region" description="Helical" evidence="17">
    <location>
        <begin position="12"/>
        <end position="28"/>
    </location>
</feature>
<keyword evidence="15 17" id="KW-0472">Membrane</keyword>
<dbReference type="RefSeq" id="YP_009104582.1">
    <property type="nucleotide sequence ID" value="NC_025510.1"/>
</dbReference>
<evidence type="ECO:0000256" key="15">
    <source>
        <dbReference type="ARBA" id="ARBA00023136"/>
    </source>
</evidence>
<dbReference type="EC" id="7.1.1.2" evidence="3 17"/>
<protein>
    <recommendedName>
        <fullName evidence="4 17">NADH-ubiquinone oxidoreductase chain 2</fullName>
        <ecNumber evidence="3 17">7.1.1.2</ecNumber>
    </recommendedName>
</protein>
<keyword evidence="6 17" id="KW-0679">Respiratory chain</keyword>
<dbReference type="InterPro" id="IPR003917">
    <property type="entry name" value="NADH_UbQ_OxRdtase_chain2"/>
</dbReference>
<feature type="domain" description="NADH:quinone oxidoreductase/Mrp antiporter transmembrane" evidence="18">
    <location>
        <begin position="90"/>
        <end position="285"/>
    </location>
</feature>
<dbReference type="CTD" id="4536"/>
<keyword evidence="8 17" id="KW-0999">Mitochondrion inner membrane</keyword>
<reference evidence="19" key="1">
    <citation type="journal article" date="2014" name="Comp. Biochem. Physiol. Part D Genomics Proteomics">
        <title>Comparative mitogenomic analysis reveals cryptic species: A case study in Mactridae (Mollusca: Bivalvia).</title>
        <authorList>
            <person name="Shen X."/>
            <person name="Meng X.P."/>
            <person name="Chu K.H."/>
            <person name="Zhao N.N."/>
            <person name="Tian M."/>
            <person name="Liang M."/>
            <person name="Hao J."/>
        </authorList>
    </citation>
    <scope>NUCLEOTIDE SEQUENCE</scope>
</reference>
<evidence type="ECO:0000256" key="1">
    <source>
        <dbReference type="ARBA" id="ARBA00004448"/>
    </source>
</evidence>
<evidence type="ECO:0000256" key="4">
    <source>
        <dbReference type="ARBA" id="ARBA00021008"/>
    </source>
</evidence>
<dbReference type="GO" id="GO:0005743">
    <property type="term" value="C:mitochondrial inner membrane"/>
    <property type="evidence" value="ECO:0007669"/>
    <property type="project" value="UniProtKB-SubCell"/>
</dbReference>
<dbReference type="PRINTS" id="PR01436">
    <property type="entry name" value="NADHDHGNASE2"/>
</dbReference>
<feature type="transmembrane region" description="Helical" evidence="17">
    <location>
        <begin position="315"/>
        <end position="339"/>
    </location>
</feature>
<comment type="function">
    <text evidence="17">Core subunit of the mitochondrial membrane respiratory chain NADH dehydrogenase (Complex I) which catalyzes electron transfer from NADH through the respiratory chain, using ubiquinone as an electron acceptor. Essential for the catalytic activity and assembly of complex I.</text>
</comment>
<evidence type="ECO:0000259" key="18">
    <source>
        <dbReference type="Pfam" id="PF00361"/>
    </source>
</evidence>
<proteinExistence type="inferred from homology"/>
<keyword evidence="13 17" id="KW-0830">Ubiquinone</keyword>
<gene>
    <name evidence="19" type="primary">ND2</name>
</gene>
<evidence type="ECO:0000256" key="8">
    <source>
        <dbReference type="ARBA" id="ARBA00022792"/>
    </source>
</evidence>
<evidence type="ECO:0000256" key="7">
    <source>
        <dbReference type="ARBA" id="ARBA00022692"/>
    </source>
</evidence>
<name>A0A0A0QBP3_MACCH</name>
<evidence type="ECO:0000256" key="17">
    <source>
        <dbReference type="RuleBase" id="RU003403"/>
    </source>
</evidence>
<evidence type="ECO:0000256" key="5">
    <source>
        <dbReference type="ARBA" id="ARBA00022448"/>
    </source>
</evidence>
<feature type="transmembrane region" description="Helical" evidence="17">
    <location>
        <begin position="242"/>
        <end position="266"/>
    </location>
</feature>
<dbReference type="PANTHER" id="PTHR46552">
    <property type="entry name" value="NADH-UBIQUINONE OXIDOREDUCTASE CHAIN 2"/>
    <property type="match status" value="1"/>
</dbReference>
<evidence type="ECO:0000256" key="12">
    <source>
        <dbReference type="ARBA" id="ARBA00023027"/>
    </source>
</evidence>
<evidence type="ECO:0000256" key="13">
    <source>
        <dbReference type="ARBA" id="ARBA00023075"/>
    </source>
</evidence>
<evidence type="ECO:0000256" key="10">
    <source>
        <dbReference type="ARBA" id="ARBA00022982"/>
    </source>
</evidence>
<keyword evidence="9 17" id="KW-1278">Translocase</keyword>
<keyword evidence="12 17" id="KW-0520">NAD</keyword>
<feature type="transmembrane region" description="Helical" evidence="17">
    <location>
        <begin position="272"/>
        <end position="303"/>
    </location>
</feature>
<evidence type="ECO:0000256" key="11">
    <source>
        <dbReference type="ARBA" id="ARBA00022989"/>
    </source>
</evidence>
<feature type="transmembrane region" description="Helical" evidence="17">
    <location>
        <begin position="149"/>
        <end position="170"/>
    </location>
</feature>
<feature type="transmembrane region" description="Helical" evidence="17">
    <location>
        <begin position="118"/>
        <end position="137"/>
    </location>
</feature>
<dbReference type="GO" id="GO:0006120">
    <property type="term" value="P:mitochondrial electron transport, NADH to ubiquinone"/>
    <property type="evidence" value="ECO:0007669"/>
    <property type="project" value="InterPro"/>
</dbReference>
<feature type="transmembrane region" description="Helical" evidence="17">
    <location>
        <begin position="202"/>
        <end position="222"/>
    </location>
</feature>
<feature type="transmembrane region" description="Helical" evidence="17">
    <location>
        <begin position="92"/>
        <end position="111"/>
    </location>
</feature>
<keyword evidence="10 17" id="KW-0249">Electron transport</keyword>
<dbReference type="InterPro" id="IPR001750">
    <property type="entry name" value="ND/Mrp_TM"/>
</dbReference>
<dbReference type="PANTHER" id="PTHR46552:SF1">
    <property type="entry name" value="NADH-UBIQUINONE OXIDOREDUCTASE CHAIN 2"/>
    <property type="match status" value="1"/>
</dbReference>
<comment type="similarity">
    <text evidence="2 17">Belongs to the complex I subunit 2 family.</text>
</comment>
<feature type="transmembrane region" description="Helical" evidence="17">
    <location>
        <begin position="175"/>
        <end position="196"/>
    </location>
</feature>
<evidence type="ECO:0000256" key="2">
    <source>
        <dbReference type="ARBA" id="ARBA00007012"/>
    </source>
</evidence>